<dbReference type="Proteomes" id="UP000694846">
    <property type="component" value="Unplaced"/>
</dbReference>
<dbReference type="AlphaFoldDB" id="A0A8B8FR00"/>
<proteinExistence type="predicted"/>
<organism evidence="1 2">
    <name type="scientific">Sipha flava</name>
    <name type="common">yellow sugarcane aphid</name>
    <dbReference type="NCBI Taxonomy" id="143950"/>
    <lineage>
        <taxon>Eukaryota</taxon>
        <taxon>Metazoa</taxon>
        <taxon>Ecdysozoa</taxon>
        <taxon>Arthropoda</taxon>
        <taxon>Hexapoda</taxon>
        <taxon>Insecta</taxon>
        <taxon>Pterygota</taxon>
        <taxon>Neoptera</taxon>
        <taxon>Paraneoptera</taxon>
        <taxon>Hemiptera</taxon>
        <taxon>Sternorrhyncha</taxon>
        <taxon>Aphidomorpha</taxon>
        <taxon>Aphidoidea</taxon>
        <taxon>Aphididae</taxon>
        <taxon>Sipha</taxon>
    </lineage>
</organism>
<evidence type="ECO:0000313" key="1">
    <source>
        <dbReference type="Proteomes" id="UP000694846"/>
    </source>
</evidence>
<evidence type="ECO:0000313" key="2">
    <source>
        <dbReference type="RefSeq" id="XP_025412923.1"/>
    </source>
</evidence>
<dbReference type="RefSeq" id="XP_025412923.1">
    <property type="nucleotide sequence ID" value="XM_025557138.1"/>
</dbReference>
<accession>A0A8B8FR00</accession>
<name>A0A8B8FR00_9HEMI</name>
<sequence>MCIRNHAFVYPLTTSRSSEHHMEDTVSREIDDLVLRFQKLSLNDCETNQTVRSTVLQRNDAFNGVSSTLSHPYRYPLRYIISEDHIEDLILRFKKLSLNDGGNGQTVTSSVLQRNDVFVDALTANRVPASRETTSDMDIEDLIIQFQKLSLNDNGNSQTITSTDLQRNGALIGTSPVNRLPAYPARETTSEDIDDLILRFQKLSLNDSKDVQTVTKSVLRGNLAFVDSTALTTILAPQTSEYHSGSITMFKEIEDLTKLRFQQLSSNFCGTNQIDLNTILLKKSEVFVSLFTMNLSFECPMSGKIKDLIQQFKIYHTWCTNGSSITRVSGMSIIEILSFV</sequence>
<gene>
    <name evidence="2" type="primary">LOC112685299</name>
</gene>
<protein>
    <submittedName>
        <fullName evidence="2">Uncharacterized protein LOC112685299</fullName>
    </submittedName>
</protein>
<reference evidence="2" key="1">
    <citation type="submission" date="2025-08" db="UniProtKB">
        <authorList>
            <consortium name="RefSeq"/>
        </authorList>
    </citation>
    <scope>IDENTIFICATION</scope>
    <source>
        <tissue evidence="2">Whole body</tissue>
    </source>
</reference>
<dbReference type="GeneID" id="112685299"/>
<dbReference type="OrthoDB" id="10633191at2759"/>
<keyword evidence="1" id="KW-1185">Reference proteome</keyword>